<feature type="region of interest" description="Disordered" evidence="1">
    <location>
        <begin position="135"/>
        <end position="154"/>
    </location>
</feature>
<gene>
    <name evidence="2" type="ORF">GCM10025864_07430</name>
</gene>
<keyword evidence="3" id="KW-1185">Reference proteome</keyword>
<evidence type="ECO:0000313" key="3">
    <source>
        <dbReference type="Proteomes" id="UP001157091"/>
    </source>
</evidence>
<evidence type="ECO:0000313" key="2">
    <source>
        <dbReference type="EMBL" id="GMA22984.1"/>
    </source>
</evidence>
<protein>
    <submittedName>
        <fullName evidence="2">Uncharacterized protein</fullName>
    </submittedName>
</protein>
<proteinExistence type="predicted"/>
<feature type="compositionally biased region" description="Basic and acidic residues" evidence="1">
    <location>
        <begin position="113"/>
        <end position="130"/>
    </location>
</feature>
<dbReference type="EMBL" id="BSUK01000001">
    <property type="protein sequence ID" value="GMA22984.1"/>
    <property type="molecule type" value="Genomic_DNA"/>
</dbReference>
<reference evidence="3" key="1">
    <citation type="journal article" date="2019" name="Int. J. Syst. Evol. Microbiol.">
        <title>The Global Catalogue of Microorganisms (GCM) 10K type strain sequencing project: providing services to taxonomists for standard genome sequencing and annotation.</title>
        <authorList>
            <consortium name="The Broad Institute Genomics Platform"/>
            <consortium name="The Broad Institute Genome Sequencing Center for Infectious Disease"/>
            <person name="Wu L."/>
            <person name="Ma J."/>
        </authorList>
    </citation>
    <scope>NUCLEOTIDE SEQUENCE [LARGE SCALE GENOMIC DNA]</scope>
    <source>
        <strain evidence="3">NBRC 106348</strain>
    </source>
</reference>
<feature type="region of interest" description="Disordered" evidence="1">
    <location>
        <begin position="1"/>
        <end position="23"/>
    </location>
</feature>
<feature type="region of interest" description="Disordered" evidence="1">
    <location>
        <begin position="63"/>
        <end position="130"/>
    </location>
</feature>
<evidence type="ECO:0000256" key="1">
    <source>
        <dbReference type="SAM" id="MobiDB-lite"/>
    </source>
</evidence>
<accession>A0ABQ6HZN1</accession>
<dbReference type="Proteomes" id="UP001157091">
    <property type="component" value="Unassembled WGS sequence"/>
</dbReference>
<feature type="compositionally biased region" description="Low complexity" evidence="1">
    <location>
        <begin position="7"/>
        <end position="16"/>
    </location>
</feature>
<organism evidence="2 3">
    <name type="scientific">Luteimicrobium album</name>
    <dbReference type="NCBI Taxonomy" id="1054550"/>
    <lineage>
        <taxon>Bacteria</taxon>
        <taxon>Bacillati</taxon>
        <taxon>Actinomycetota</taxon>
        <taxon>Actinomycetes</taxon>
        <taxon>Micrococcales</taxon>
        <taxon>Luteimicrobium</taxon>
    </lineage>
</organism>
<sequence length="154" mass="15095">MLDAHPDAAGLGLADEGVGDGAGEDRVLGVALEVAAAHGGALEVDLRGEDDVDAVAAGLVGEQSADAGDELEVPGGGDGAGCGERRGRLAGDVPGPPDTGRAVGDDDATEPDVLDRGGRPHAGADDERDLLLGRQLGGDRGELRISAGSGCGLQ</sequence>
<comment type="caution">
    <text evidence="2">The sequence shown here is derived from an EMBL/GenBank/DDBJ whole genome shotgun (WGS) entry which is preliminary data.</text>
</comment>
<name>A0ABQ6HZN1_9MICO</name>